<sequence length="158" mass="18279">MKQFHLLLLSFCLLNCSTKNTDNQTTNQVTDKQAKHINTDSTAAANPDIDFDSFLREFSSNKEFQLLRVDFPLKVKILEIEDKEEIQAISKEEWHHTNLLDTANIKSRKVDAYSQTMHVNESEAIIELRGIDNGISIDYKFQKVKGRWYLKEILNAST</sequence>
<proteinExistence type="predicted"/>
<dbReference type="Proteomes" id="UP000611723">
    <property type="component" value="Unassembled WGS sequence"/>
</dbReference>
<dbReference type="EMBL" id="JAEQBW010000004">
    <property type="protein sequence ID" value="MBK6265644.1"/>
    <property type="molecule type" value="Genomic_DNA"/>
</dbReference>
<protein>
    <submittedName>
        <fullName evidence="1">DUF4348 domain-containing protein</fullName>
    </submittedName>
</protein>
<organism evidence="1 2">
    <name type="scientific">Marivirga aurantiaca</name>
    <dbReference type="NCBI Taxonomy" id="2802615"/>
    <lineage>
        <taxon>Bacteria</taxon>
        <taxon>Pseudomonadati</taxon>
        <taxon>Bacteroidota</taxon>
        <taxon>Cytophagia</taxon>
        <taxon>Cytophagales</taxon>
        <taxon>Marivirgaceae</taxon>
        <taxon>Marivirga</taxon>
    </lineage>
</organism>
<keyword evidence="2" id="KW-1185">Reference proteome</keyword>
<dbReference type="InterPro" id="IPR054298">
    <property type="entry name" value="BACOVA_00961-like"/>
</dbReference>
<gene>
    <name evidence="1" type="ORF">JKA74_11395</name>
</gene>
<dbReference type="Pfam" id="PF22057">
    <property type="entry name" value="BACOVA_00961-like"/>
    <property type="match status" value="1"/>
</dbReference>
<name>A0A935C8U6_9BACT</name>
<comment type="caution">
    <text evidence="1">The sequence shown here is derived from an EMBL/GenBank/DDBJ whole genome shotgun (WGS) entry which is preliminary data.</text>
</comment>
<dbReference type="AlphaFoldDB" id="A0A935C8U6"/>
<dbReference type="Gene3D" id="3.10.450.410">
    <property type="match status" value="1"/>
</dbReference>
<evidence type="ECO:0000313" key="2">
    <source>
        <dbReference type="Proteomes" id="UP000611723"/>
    </source>
</evidence>
<evidence type="ECO:0000313" key="1">
    <source>
        <dbReference type="EMBL" id="MBK6265644.1"/>
    </source>
</evidence>
<reference evidence="1" key="1">
    <citation type="submission" date="2021-01" db="EMBL/GenBank/DDBJ databases">
        <title>Marivirga aurantiaca sp. nov., isolated from intertidal surface sediments.</title>
        <authorList>
            <person name="Zhang M."/>
        </authorList>
    </citation>
    <scope>NUCLEOTIDE SEQUENCE</scope>
    <source>
        <strain evidence="1">S37H4</strain>
    </source>
</reference>
<accession>A0A935C8U6</accession>
<dbReference type="RefSeq" id="WP_201431320.1">
    <property type="nucleotide sequence ID" value="NZ_JAEQBW010000004.1"/>
</dbReference>